<dbReference type="InterPro" id="IPR050655">
    <property type="entry name" value="Plant_B3_domain"/>
</dbReference>
<dbReference type="SMART" id="SM01019">
    <property type="entry name" value="B3"/>
    <property type="match status" value="2"/>
</dbReference>
<evidence type="ECO:0000313" key="9">
    <source>
        <dbReference type="Proteomes" id="UP000237000"/>
    </source>
</evidence>
<dbReference type="InParanoid" id="A0A2P5F347"/>
<evidence type="ECO:0000256" key="5">
    <source>
        <dbReference type="ARBA" id="ARBA00023242"/>
    </source>
</evidence>
<dbReference type="CDD" id="cd10017">
    <property type="entry name" value="B3_DNA"/>
    <property type="match status" value="2"/>
</dbReference>
<dbReference type="PANTHER" id="PTHR31920">
    <property type="entry name" value="B3 DOMAIN-CONTAINING"/>
    <property type="match status" value="1"/>
</dbReference>
<dbReference type="OrthoDB" id="1688597at2759"/>
<feature type="domain" description="TF-B3" evidence="7">
    <location>
        <begin position="177"/>
        <end position="270"/>
    </location>
</feature>
<dbReference type="InterPro" id="IPR015300">
    <property type="entry name" value="DNA-bd_pseudobarrel_sf"/>
</dbReference>
<evidence type="ECO:0000256" key="6">
    <source>
        <dbReference type="SAM" id="MobiDB-lite"/>
    </source>
</evidence>
<sequence>MFEFFKIILMEDSKMQLDLPKKFVLLHGEALCNVVFLKLPCGQQWEIGLLKSHGKVYLQQGWPKFTKHYRLDYGHLLFFRYEGKSLFSVSICGLSTCEIDYLSIPAPSDGNLGVPIREQTEEDDSVLPPTSPAHQRMRSSGSGKLRKSKKGIRGTYKSYRDSRAFAEASSFSSSNPFFKKVVRDHPSACYNLRLPDKFVNGHIEKKTQIIKLQVGAKHWDVKLLRCESGFFFSGGWSKFLAANFLRPGDFCVYELIKSNEVVLKVSMFKK</sequence>
<comment type="subcellular location">
    <subcellularLocation>
        <location evidence="1">Nucleus</location>
    </subcellularLocation>
</comment>
<keyword evidence="5" id="KW-0539">Nucleus</keyword>
<dbReference type="GO" id="GO:0005634">
    <property type="term" value="C:nucleus"/>
    <property type="evidence" value="ECO:0007669"/>
    <property type="project" value="UniProtKB-SubCell"/>
</dbReference>
<evidence type="ECO:0000256" key="3">
    <source>
        <dbReference type="ARBA" id="ARBA00023125"/>
    </source>
</evidence>
<gene>
    <name evidence="8" type="ORF">TorRG33x02_120300</name>
</gene>
<feature type="domain" description="TF-B3" evidence="7">
    <location>
        <begin position="2"/>
        <end position="95"/>
    </location>
</feature>
<dbReference type="Proteomes" id="UP000237000">
    <property type="component" value="Unassembled WGS sequence"/>
</dbReference>
<name>A0A2P5F347_TREOI</name>
<dbReference type="STRING" id="63057.A0A2P5F347"/>
<dbReference type="SUPFAM" id="SSF101936">
    <property type="entry name" value="DNA-binding pseudobarrel domain"/>
    <property type="match status" value="2"/>
</dbReference>
<dbReference type="Pfam" id="PF02362">
    <property type="entry name" value="B3"/>
    <property type="match status" value="2"/>
</dbReference>
<dbReference type="EMBL" id="JXTC01000068">
    <property type="protein sequence ID" value="PON92211.1"/>
    <property type="molecule type" value="Genomic_DNA"/>
</dbReference>
<evidence type="ECO:0000256" key="2">
    <source>
        <dbReference type="ARBA" id="ARBA00023015"/>
    </source>
</evidence>
<keyword evidence="9" id="KW-1185">Reference proteome</keyword>
<evidence type="ECO:0000313" key="8">
    <source>
        <dbReference type="EMBL" id="PON92211.1"/>
    </source>
</evidence>
<evidence type="ECO:0000256" key="1">
    <source>
        <dbReference type="ARBA" id="ARBA00004123"/>
    </source>
</evidence>
<evidence type="ECO:0000259" key="7">
    <source>
        <dbReference type="PROSITE" id="PS50863"/>
    </source>
</evidence>
<dbReference type="AlphaFoldDB" id="A0A2P5F347"/>
<protein>
    <submittedName>
        <fullName evidence="8">B3 DNA binding domain containing protein</fullName>
    </submittedName>
</protein>
<evidence type="ECO:0000256" key="4">
    <source>
        <dbReference type="ARBA" id="ARBA00023163"/>
    </source>
</evidence>
<organism evidence="8 9">
    <name type="scientific">Trema orientale</name>
    <name type="common">Charcoal tree</name>
    <name type="synonym">Celtis orientalis</name>
    <dbReference type="NCBI Taxonomy" id="63057"/>
    <lineage>
        <taxon>Eukaryota</taxon>
        <taxon>Viridiplantae</taxon>
        <taxon>Streptophyta</taxon>
        <taxon>Embryophyta</taxon>
        <taxon>Tracheophyta</taxon>
        <taxon>Spermatophyta</taxon>
        <taxon>Magnoliopsida</taxon>
        <taxon>eudicotyledons</taxon>
        <taxon>Gunneridae</taxon>
        <taxon>Pentapetalae</taxon>
        <taxon>rosids</taxon>
        <taxon>fabids</taxon>
        <taxon>Rosales</taxon>
        <taxon>Cannabaceae</taxon>
        <taxon>Trema</taxon>
    </lineage>
</organism>
<reference evidence="9" key="1">
    <citation type="submission" date="2016-06" db="EMBL/GenBank/DDBJ databases">
        <title>Parallel loss of symbiosis genes in relatives of nitrogen-fixing non-legume Parasponia.</title>
        <authorList>
            <person name="Van Velzen R."/>
            <person name="Holmer R."/>
            <person name="Bu F."/>
            <person name="Rutten L."/>
            <person name="Van Zeijl A."/>
            <person name="Liu W."/>
            <person name="Santuari L."/>
            <person name="Cao Q."/>
            <person name="Sharma T."/>
            <person name="Shen D."/>
            <person name="Roswanjaya Y."/>
            <person name="Wardhani T."/>
            <person name="Kalhor M.S."/>
            <person name="Jansen J."/>
            <person name="Van den Hoogen J."/>
            <person name="Gungor B."/>
            <person name="Hartog M."/>
            <person name="Hontelez J."/>
            <person name="Verver J."/>
            <person name="Yang W.-C."/>
            <person name="Schijlen E."/>
            <person name="Repin R."/>
            <person name="Schilthuizen M."/>
            <person name="Schranz E."/>
            <person name="Heidstra R."/>
            <person name="Miyata K."/>
            <person name="Fedorova E."/>
            <person name="Kohlen W."/>
            <person name="Bisseling T."/>
            <person name="Smit S."/>
            <person name="Geurts R."/>
        </authorList>
    </citation>
    <scope>NUCLEOTIDE SEQUENCE [LARGE SCALE GENOMIC DNA]</scope>
    <source>
        <strain evidence="9">cv. RG33-2</strain>
    </source>
</reference>
<comment type="caution">
    <text evidence="8">The sequence shown here is derived from an EMBL/GenBank/DDBJ whole genome shotgun (WGS) entry which is preliminary data.</text>
</comment>
<feature type="region of interest" description="Disordered" evidence="6">
    <location>
        <begin position="120"/>
        <end position="155"/>
    </location>
</feature>
<dbReference type="PROSITE" id="PS50863">
    <property type="entry name" value="B3"/>
    <property type="match status" value="2"/>
</dbReference>
<dbReference type="Gene3D" id="2.40.330.10">
    <property type="entry name" value="DNA-binding pseudobarrel domain"/>
    <property type="match status" value="2"/>
</dbReference>
<dbReference type="InterPro" id="IPR003340">
    <property type="entry name" value="B3_DNA-bd"/>
</dbReference>
<accession>A0A2P5F347</accession>
<keyword evidence="2" id="KW-0805">Transcription regulation</keyword>
<keyword evidence="3" id="KW-0238">DNA-binding</keyword>
<dbReference type="PANTHER" id="PTHR31920:SF37">
    <property type="entry name" value="B3 DOMAIN-CONTAINING TRANSCRIPTION FACTOR VRN1"/>
    <property type="match status" value="1"/>
</dbReference>
<dbReference type="GO" id="GO:0003677">
    <property type="term" value="F:DNA binding"/>
    <property type="evidence" value="ECO:0007669"/>
    <property type="project" value="UniProtKB-KW"/>
</dbReference>
<keyword evidence="4" id="KW-0804">Transcription</keyword>
<proteinExistence type="predicted"/>